<evidence type="ECO:0000313" key="3">
    <source>
        <dbReference type="EMBL" id="QSY57637.1"/>
    </source>
</evidence>
<keyword evidence="4" id="KW-1185">Reference proteome</keyword>
<evidence type="ECO:0000256" key="1">
    <source>
        <dbReference type="SAM" id="MobiDB-lite"/>
    </source>
</evidence>
<feature type="chain" id="PRO_5047467144" description="Sugar ABC transporter substrate-binding protein" evidence="2">
    <location>
        <begin position="28"/>
        <end position="211"/>
    </location>
</feature>
<dbReference type="RefSeq" id="WP_101625055.1">
    <property type="nucleotide sequence ID" value="NZ_CP071591.1"/>
</dbReference>
<dbReference type="PROSITE" id="PS51257">
    <property type="entry name" value="PROKAR_LIPOPROTEIN"/>
    <property type="match status" value="1"/>
</dbReference>
<feature type="region of interest" description="Disordered" evidence="1">
    <location>
        <begin position="86"/>
        <end position="113"/>
    </location>
</feature>
<keyword evidence="2" id="KW-0732">Signal</keyword>
<dbReference type="EMBL" id="CP071591">
    <property type="protein sequence ID" value="QSY57637.1"/>
    <property type="molecule type" value="Genomic_DNA"/>
</dbReference>
<name>A0ABX7S2N6_9BIFI</name>
<sequence length="211" mass="21915">MNHRIIGAALCLTALLSLTACTPVGHAVGDTQDQASQIAHDSIHVSDMSIGLVGSEDSAADKMALDALADAGISVFYASLGSTGADSESGQNINQPDGEDSQSTQQSAEDTTAQHAVEDFLNRPVSLVIISGINVTDTNRDGWHQTLTTVRQAGIPVALLNPQSVPRDETLYAATLTINDRDAGAVAIGDAAVSIIRDEPHERSIAVSTVS</sequence>
<organism evidence="3 4">
    <name type="scientific">Bifidobacterium imperatoris</name>
    <dbReference type="NCBI Taxonomy" id="2020965"/>
    <lineage>
        <taxon>Bacteria</taxon>
        <taxon>Bacillati</taxon>
        <taxon>Actinomycetota</taxon>
        <taxon>Actinomycetes</taxon>
        <taxon>Bifidobacteriales</taxon>
        <taxon>Bifidobacteriaceae</taxon>
        <taxon>Bifidobacterium</taxon>
    </lineage>
</organism>
<accession>A0ABX7S2N6</accession>
<protein>
    <recommendedName>
        <fullName evidence="5">Sugar ABC transporter substrate-binding protein</fullName>
    </recommendedName>
</protein>
<dbReference type="Gene3D" id="3.40.50.2300">
    <property type="match status" value="1"/>
</dbReference>
<evidence type="ECO:0000313" key="4">
    <source>
        <dbReference type="Proteomes" id="UP000663067"/>
    </source>
</evidence>
<reference evidence="3 4" key="1">
    <citation type="submission" date="2021-03" db="EMBL/GenBank/DDBJ databases">
        <title>Genome sequencing of Bifidobacterium imperatoris JCM 32708.</title>
        <authorList>
            <person name="Kim J."/>
        </authorList>
    </citation>
    <scope>NUCLEOTIDE SEQUENCE [LARGE SCALE GENOMIC DNA]</scope>
    <source>
        <strain evidence="3 4">JCM 32708</strain>
    </source>
</reference>
<feature type="signal peptide" evidence="2">
    <location>
        <begin position="1"/>
        <end position="27"/>
    </location>
</feature>
<evidence type="ECO:0000256" key="2">
    <source>
        <dbReference type="SAM" id="SignalP"/>
    </source>
</evidence>
<gene>
    <name evidence="3" type="ORF">BLI708_10610</name>
</gene>
<proteinExistence type="predicted"/>
<evidence type="ECO:0008006" key="5">
    <source>
        <dbReference type="Google" id="ProtNLM"/>
    </source>
</evidence>
<dbReference type="Proteomes" id="UP000663067">
    <property type="component" value="Chromosome"/>
</dbReference>